<dbReference type="InterPro" id="IPR008778">
    <property type="entry name" value="Pirin_C_dom"/>
</dbReference>
<dbReference type="PANTHER" id="PTHR13903">
    <property type="entry name" value="PIRIN-RELATED"/>
    <property type="match status" value="1"/>
</dbReference>
<reference evidence="9" key="2">
    <citation type="journal article" date="2012" name="G3 (Bethesda)">
        <title>Pichia sorbitophila, an interspecies yeast hybrid reveals early steps of genome resolution following polyploidization.</title>
        <authorList>
            <person name="Leh Louis V."/>
            <person name="Despons L."/>
            <person name="Friedrich A."/>
            <person name="Martin T."/>
            <person name="Durrens P."/>
            <person name="Casaregola S."/>
            <person name="Neuveglise C."/>
            <person name="Fairhead C."/>
            <person name="Marck C."/>
            <person name="Cruz J.A."/>
            <person name="Straub M.L."/>
            <person name="Kugler V."/>
            <person name="Sacerdot C."/>
            <person name="Uzunov Z."/>
            <person name="Thierry A."/>
            <person name="Weiss S."/>
            <person name="Bleykasten C."/>
            <person name="De Montigny J."/>
            <person name="Jacques N."/>
            <person name="Jung P."/>
            <person name="Lemaire M."/>
            <person name="Mallet S."/>
            <person name="Morel G."/>
            <person name="Richard G.F."/>
            <person name="Sarkar A."/>
            <person name="Savel G."/>
            <person name="Schacherer J."/>
            <person name="Seret M.L."/>
            <person name="Talla E."/>
            <person name="Samson G."/>
            <person name="Jubin C."/>
            <person name="Poulain J."/>
            <person name="Vacherie B."/>
            <person name="Barbe V."/>
            <person name="Pelletier E."/>
            <person name="Sherman D.J."/>
            <person name="Westhof E."/>
            <person name="Weissenbach J."/>
            <person name="Baret P.V."/>
            <person name="Wincker P."/>
            <person name="Gaillardin C."/>
            <person name="Dujon B."/>
            <person name="Souciet J.L."/>
        </authorList>
    </citation>
    <scope>NUCLEOTIDE SEQUENCE [LARGE SCALE GENOMIC DNA]</scope>
    <source>
        <strain evidence="9">ATCC MYA-4447 / BCRC 22081 / CBS 7064 / NBRC 10061 / NRRL Y-12695</strain>
    </source>
</reference>
<dbReference type="InterPro" id="IPR003829">
    <property type="entry name" value="Pirin_N_dom"/>
</dbReference>
<keyword evidence="9" id="KW-1185">Reference proteome</keyword>
<evidence type="ECO:0000259" key="6">
    <source>
        <dbReference type="Pfam" id="PF05726"/>
    </source>
</evidence>
<keyword evidence="4" id="KW-0732">Signal</keyword>
<feature type="signal peptide" evidence="4">
    <location>
        <begin position="1"/>
        <end position="25"/>
    </location>
</feature>
<dbReference type="SUPFAM" id="SSF51182">
    <property type="entry name" value="RmlC-like cupins"/>
    <property type="match status" value="1"/>
</dbReference>
<dbReference type="InParanoid" id="G8Y8F9"/>
<dbReference type="Pfam" id="PF05726">
    <property type="entry name" value="Pirin_C"/>
    <property type="match status" value="1"/>
</dbReference>
<sequence>MRFSFALPSLVYFFLSIYFILRVESKETMSARGVYKVVKAIEKAEGVGARVRRSIGVIGMRSFSPFLMFDHFKGGDEGGFPEHPHYGQETITLVLKGAMAHEDFTGSKGILYPGDLQFMTAGRGIVHSEMPVRQDDGSPTEGLQLWVDLPAPLKDCAPRYRDLRAYEVPEATSPDGKVSVKVISGKSYGIESKKDLAYTPVVYYMFTVKSGGFFEQHIPKGFNAFLYVLNGDGLVLNGDTKLSAFDNCFFNTDGDVVSGQYVSKDPESEIQFILVAGKSLEQDIVHYGPFVATSNQKIREVITDYSYARNGFENLKSWKTLISNGVTKDMINGELNGSLEEREKQKEEYLKRNKGTEKDEL</sequence>
<feature type="region of interest" description="Disordered" evidence="3">
    <location>
        <begin position="342"/>
        <end position="361"/>
    </location>
</feature>
<dbReference type="Pfam" id="PF02678">
    <property type="entry name" value="Pirin"/>
    <property type="match status" value="1"/>
</dbReference>
<feature type="domain" description="Pirin C-terminal" evidence="6">
    <location>
        <begin position="203"/>
        <end position="310"/>
    </location>
</feature>
<dbReference type="CDD" id="cd02909">
    <property type="entry name" value="cupin_pirin_N"/>
    <property type="match status" value="1"/>
</dbReference>
<dbReference type="InterPro" id="IPR014710">
    <property type="entry name" value="RmlC-like_jellyroll"/>
</dbReference>
<feature type="chain" id="PRO_5007664866" evidence="4">
    <location>
        <begin position="26"/>
        <end position="361"/>
    </location>
</feature>
<evidence type="ECO:0000256" key="3">
    <source>
        <dbReference type="SAM" id="MobiDB-lite"/>
    </source>
</evidence>
<dbReference type="OrthoDB" id="198735at2759"/>
<dbReference type="Proteomes" id="UP000005222">
    <property type="component" value="Chromosome K"/>
</dbReference>
<dbReference type="CDD" id="cd02247">
    <property type="entry name" value="cupin_pirin_C"/>
    <property type="match status" value="1"/>
</dbReference>
<evidence type="ECO:0000256" key="2">
    <source>
        <dbReference type="RuleBase" id="RU003457"/>
    </source>
</evidence>
<dbReference type="HOGENOM" id="CLU_045717_0_1_1"/>
<accession>G8Y8F9</accession>
<dbReference type="PANTHER" id="PTHR13903:SF8">
    <property type="entry name" value="PIRIN"/>
    <property type="match status" value="1"/>
</dbReference>
<evidence type="ECO:0000313" key="9">
    <source>
        <dbReference type="Proteomes" id="UP000005222"/>
    </source>
</evidence>
<dbReference type="Gene3D" id="2.60.120.10">
    <property type="entry name" value="Jelly Rolls"/>
    <property type="match status" value="2"/>
</dbReference>
<comment type="similarity">
    <text evidence="1 2">Belongs to the pirin family.</text>
</comment>
<dbReference type="OMA" id="TVTYMIQ"/>
<dbReference type="EMBL" id="FO082049">
    <property type="protein sequence ID" value="CCE83723.1"/>
    <property type="molecule type" value="Genomic_DNA"/>
</dbReference>
<evidence type="ECO:0000313" key="8">
    <source>
        <dbReference type="EMBL" id="CCE84754.1"/>
    </source>
</evidence>
<proteinExistence type="inferred from homology"/>
<dbReference type="InterPro" id="IPR011051">
    <property type="entry name" value="RmlC_Cupin_sf"/>
</dbReference>
<gene>
    <name evidence="7" type="primary">Piso0_004309</name>
    <name evidence="7" type="ORF">GNLVRS01_PISO0K14046g</name>
    <name evidence="8" type="ORF">GNLVRS01_PISO0L14047g</name>
</gene>
<organism evidence="7 9">
    <name type="scientific">Pichia sorbitophila (strain ATCC MYA-4447 / BCRC 22081 / CBS 7064 / NBRC 10061 / NRRL Y-12695)</name>
    <name type="common">Hybrid yeast</name>
    <dbReference type="NCBI Taxonomy" id="559304"/>
    <lineage>
        <taxon>Eukaryota</taxon>
        <taxon>Fungi</taxon>
        <taxon>Dikarya</taxon>
        <taxon>Ascomycota</taxon>
        <taxon>Saccharomycotina</taxon>
        <taxon>Pichiomycetes</taxon>
        <taxon>Debaryomycetaceae</taxon>
        <taxon>Millerozyma</taxon>
    </lineage>
</organism>
<protein>
    <submittedName>
        <fullName evidence="7">Piso0_004309 protein</fullName>
    </submittedName>
</protein>
<evidence type="ECO:0000256" key="4">
    <source>
        <dbReference type="SAM" id="SignalP"/>
    </source>
</evidence>
<dbReference type="InterPro" id="IPR012093">
    <property type="entry name" value="Pirin"/>
</dbReference>
<dbReference type="eggNOG" id="ENOG502QQ5A">
    <property type="taxonomic scope" value="Eukaryota"/>
</dbReference>
<evidence type="ECO:0000256" key="1">
    <source>
        <dbReference type="ARBA" id="ARBA00008416"/>
    </source>
</evidence>
<feature type="domain" description="Pirin N-terminal" evidence="5">
    <location>
        <begin position="49"/>
        <end position="147"/>
    </location>
</feature>
<reference evidence="7" key="1">
    <citation type="submission" date="2011-10" db="EMBL/GenBank/DDBJ databases">
        <authorList>
            <person name="Genoscope - CEA"/>
        </authorList>
    </citation>
    <scope>NUCLEOTIDE SEQUENCE</scope>
</reference>
<dbReference type="STRING" id="559304.G8Y8F9"/>
<evidence type="ECO:0000259" key="5">
    <source>
        <dbReference type="Pfam" id="PF02678"/>
    </source>
</evidence>
<dbReference type="AlphaFoldDB" id="G8Y8F9"/>
<evidence type="ECO:0000313" key="7">
    <source>
        <dbReference type="EMBL" id="CCE83723.1"/>
    </source>
</evidence>
<dbReference type="Proteomes" id="UP000005222">
    <property type="component" value="Chromosome L"/>
</dbReference>
<name>G8Y8F9_PICSO</name>
<dbReference type="EMBL" id="FO082048">
    <property type="protein sequence ID" value="CCE84754.1"/>
    <property type="molecule type" value="Genomic_DNA"/>
</dbReference>